<dbReference type="AlphaFoldDB" id="A0A4Q4J5R5"/>
<gene>
    <name evidence="1" type="ORF">EWH08_12885</name>
</gene>
<organism evidence="1 2">
    <name type="scientific">Sphingobium indicum</name>
    <dbReference type="NCBI Taxonomy" id="332055"/>
    <lineage>
        <taxon>Bacteria</taxon>
        <taxon>Pseudomonadati</taxon>
        <taxon>Pseudomonadota</taxon>
        <taxon>Alphaproteobacteria</taxon>
        <taxon>Sphingomonadales</taxon>
        <taxon>Sphingomonadaceae</taxon>
        <taxon>Sphingobium</taxon>
    </lineage>
</organism>
<protein>
    <submittedName>
        <fullName evidence="1">Uncharacterized protein</fullName>
    </submittedName>
</protein>
<accession>A0A4Q4J5R5</accession>
<name>A0A4Q4J5R5_9SPHN</name>
<dbReference type="Proteomes" id="UP000292734">
    <property type="component" value="Unassembled WGS sequence"/>
</dbReference>
<dbReference type="RefSeq" id="WP_129965521.1">
    <property type="nucleotide sequence ID" value="NZ_JACBZE010000005.1"/>
</dbReference>
<sequence>MTGPSALPRGFEDLEPFVEQWALEDFQARNEHRFAAGMAEVQAFYDTVAPRAPAILDHLDPLPLDALSADEQRLYQLLMAVAHCALSVEFHGQLAPPNSTYNPAVRIVKGPSPP</sequence>
<comment type="caution">
    <text evidence="1">The sequence shown here is derived from an EMBL/GenBank/DDBJ whole genome shotgun (WGS) entry which is preliminary data.</text>
</comment>
<proteinExistence type="predicted"/>
<dbReference type="EMBL" id="SEOM01000004">
    <property type="protein sequence ID" value="RYM01566.1"/>
    <property type="molecule type" value="Genomic_DNA"/>
</dbReference>
<evidence type="ECO:0000313" key="2">
    <source>
        <dbReference type="Proteomes" id="UP000292734"/>
    </source>
</evidence>
<reference evidence="1 2" key="1">
    <citation type="submission" date="2019-02" db="EMBL/GenBank/DDBJ databases">
        <authorList>
            <person name="Feng G."/>
        </authorList>
    </citation>
    <scope>NUCLEOTIDE SEQUENCE [LARGE SCALE GENOMIC DNA]</scope>
    <source>
        <strain evidence="1 2">DSM 26779</strain>
    </source>
</reference>
<evidence type="ECO:0000313" key="1">
    <source>
        <dbReference type="EMBL" id="RYM01566.1"/>
    </source>
</evidence>